<evidence type="ECO:0000313" key="6">
    <source>
        <dbReference type="Proteomes" id="UP001556040"/>
    </source>
</evidence>
<comment type="function">
    <text evidence="2">Involved in bacillithiol (BSH) biosynthesis. May catalyze the last step of the pathway, the addition of cysteine to glucosamine malate (GlcN-Mal) to generate BSH.</text>
</comment>
<feature type="domain" description="Bacillithiol biosynthesis BshC N-terminal Rossmann-like" evidence="3">
    <location>
        <begin position="1"/>
        <end position="378"/>
    </location>
</feature>
<accession>A0ABV3Q2E3</accession>
<reference evidence="5 6" key="1">
    <citation type="journal article" date="1979" name="Int. J. Syst. Evol. Microbiol.">
        <title>Bacillus globisporus subsp. marinus subsp. nov.</title>
        <authorList>
            <person name="Liu H."/>
        </authorList>
    </citation>
    <scope>NUCLEOTIDE SEQUENCE [LARGE SCALE GENOMIC DNA]</scope>
    <source>
        <strain evidence="5 6">DSM 1297</strain>
    </source>
</reference>
<comment type="similarity">
    <text evidence="2">Belongs to the BshC family.</text>
</comment>
<gene>
    <name evidence="2 5" type="primary">bshC</name>
    <name evidence="5" type="ORF">AB1471_06250</name>
</gene>
<dbReference type="RefSeq" id="WP_367778874.1">
    <property type="nucleotide sequence ID" value="NZ_JBFMIA010000003.1"/>
</dbReference>
<keyword evidence="1 2" id="KW-0436">Ligase</keyword>
<protein>
    <recommendedName>
        <fullName evidence="2">Putative cysteine ligase BshC</fullName>
        <ecNumber evidence="2">6.-.-.-</ecNumber>
    </recommendedName>
</protein>
<keyword evidence="6" id="KW-1185">Reference proteome</keyword>
<organism evidence="5 6">
    <name type="scientific">Jeotgalibacillus marinus</name>
    <dbReference type="NCBI Taxonomy" id="86667"/>
    <lineage>
        <taxon>Bacteria</taxon>
        <taxon>Bacillati</taxon>
        <taxon>Bacillota</taxon>
        <taxon>Bacilli</taxon>
        <taxon>Bacillales</taxon>
        <taxon>Caryophanaceae</taxon>
        <taxon>Jeotgalibacillus</taxon>
    </lineage>
</organism>
<dbReference type="InterPro" id="IPR055398">
    <property type="entry name" value="Rossmann-like_BshC"/>
</dbReference>
<dbReference type="HAMAP" id="MF_01867">
    <property type="entry name" value="BshC"/>
    <property type="match status" value="1"/>
</dbReference>
<dbReference type="Pfam" id="PF24850">
    <property type="entry name" value="CC_BshC"/>
    <property type="match status" value="1"/>
</dbReference>
<dbReference type="Proteomes" id="UP001556040">
    <property type="component" value="Unassembled WGS sequence"/>
</dbReference>
<dbReference type="Pfam" id="PF10079">
    <property type="entry name" value="Rossmann-like_BshC"/>
    <property type="match status" value="1"/>
</dbReference>
<dbReference type="NCBIfam" id="TIGR03998">
    <property type="entry name" value="thiol_BshC"/>
    <property type="match status" value="1"/>
</dbReference>
<dbReference type="EMBL" id="JBFMIA010000003">
    <property type="protein sequence ID" value="MEW9501401.1"/>
    <property type="molecule type" value="Genomic_DNA"/>
</dbReference>
<dbReference type="InterPro" id="IPR011199">
    <property type="entry name" value="Bacillithiol_biosynth_BshC"/>
</dbReference>
<name>A0ABV3Q2E3_9BACL</name>
<feature type="domain" description="Bacillithiol biosynthesis BshC C-terminal coiled-coil" evidence="4">
    <location>
        <begin position="380"/>
        <end position="537"/>
    </location>
</feature>
<proteinExistence type="inferred from homology"/>
<dbReference type="EC" id="6.-.-.-" evidence="2"/>
<evidence type="ECO:0000256" key="2">
    <source>
        <dbReference type="HAMAP-Rule" id="MF_01867"/>
    </source>
</evidence>
<evidence type="ECO:0000313" key="5">
    <source>
        <dbReference type="EMBL" id="MEW9501401.1"/>
    </source>
</evidence>
<dbReference type="InterPro" id="IPR055399">
    <property type="entry name" value="CC_BshC"/>
</dbReference>
<evidence type="ECO:0000259" key="3">
    <source>
        <dbReference type="Pfam" id="PF10079"/>
    </source>
</evidence>
<comment type="caution">
    <text evidence="5">The sequence shown here is derived from an EMBL/GenBank/DDBJ whole genome shotgun (WGS) entry which is preliminary data.</text>
</comment>
<evidence type="ECO:0000259" key="4">
    <source>
        <dbReference type="Pfam" id="PF24850"/>
    </source>
</evidence>
<evidence type="ECO:0000256" key="1">
    <source>
        <dbReference type="ARBA" id="ARBA00022598"/>
    </source>
</evidence>
<sequence>MLLENVKLPAIQPFTSSYLKEDNNVLSFFHSGFTNQEVFYTRMKELQERKFHRHSLAECIDNYMADLPQSSAVKHSINKLREDGLVVIGGQQAGLLTGPLYTIHKVISIIQLAKQQEKALGHPVIPVFWIAGEDHDFLEINHVYVENDLQLHKKGYPERVLDKRMASATEFDRDTMKKWVRSIIREFGETTHTSALLTQLDEAINQTSTITKFFAHLIMNMFKEEGLLVIDAADLSLRKIEQPFFQQLLNESDRITELVHKQQALVQENGFNPMIDIASNAVNLFITIEDERILLFKTEQGYEDKSGQLVLTKEELEAVIEKSPEKISNNVVTRPMMQEWLFPSLAFVAGPGEIAYWAELKTAFEKMEMKMPPIVPRLNITIVERDISQKCAELQLELATVLEHGTREQKEKYLKSVKDETMDKYIEETEKWLEQQYEKITSEADSMHPGLSSIVSKNLSIHQQQLAFLKKKTDDHIALKNKVMLSKYDRIASSLKPGDGPQERMWNVFYFLNRYGTDFVTQLTSIEYQFDGDHKAVSI</sequence>
<dbReference type="PIRSF" id="PIRSF012535">
    <property type="entry name" value="UCP012535"/>
    <property type="match status" value="1"/>
</dbReference>